<dbReference type="Pfam" id="PF05685">
    <property type="entry name" value="Uma2"/>
    <property type="match status" value="1"/>
</dbReference>
<keyword evidence="2" id="KW-0540">Nuclease</keyword>
<dbReference type="EMBL" id="BAAAVS010000002">
    <property type="protein sequence ID" value="GAA3025533.1"/>
    <property type="molecule type" value="Genomic_DNA"/>
</dbReference>
<dbReference type="InterPro" id="IPR011335">
    <property type="entry name" value="Restrct_endonuc-II-like"/>
</dbReference>
<protein>
    <submittedName>
        <fullName evidence="2">Uma2 family endonuclease</fullName>
    </submittedName>
</protein>
<name>A0ABP6KWH8_9ACTN</name>
<accession>A0ABP6KWH8</accession>
<dbReference type="Gene3D" id="3.90.1570.10">
    <property type="entry name" value="tt1808, chain A"/>
    <property type="match status" value="1"/>
</dbReference>
<dbReference type="PANTHER" id="PTHR34107:SF4">
    <property type="entry name" value="SLL1222 PROTEIN"/>
    <property type="match status" value="1"/>
</dbReference>
<dbReference type="CDD" id="cd06260">
    <property type="entry name" value="DUF820-like"/>
    <property type="match status" value="1"/>
</dbReference>
<comment type="caution">
    <text evidence="2">The sequence shown here is derived from an EMBL/GenBank/DDBJ whole genome shotgun (WGS) entry which is preliminary data.</text>
</comment>
<dbReference type="SUPFAM" id="SSF52980">
    <property type="entry name" value="Restriction endonuclease-like"/>
    <property type="match status" value="1"/>
</dbReference>
<dbReference type="InterPro" id="IPR012296">
    <property type="entry name" value="Nuclease_put_TT1808"/>
</dbReference>
<feature type="domain" description="Putative restriction endonuclease" evidence="1">
    <location>
        <begin position="17"/>
        <end position="173"/>
    </location>
</feature>
<evidence type="ECO:0000313" key="2">
    <source>
        <dbReference type="EMBL" id="GAA3025533.1"/>
    </source>
</evidence>
<reference evidence="3" key="1">
    <citation type="journal article" date="2019" name="Int. J. Syst. Evol. Microbiol.">
        <title>The Global Catalogue of Microorganisms (GCM) 10K type strain sequencing project: providing services to taxonomists for standard genome sequencing and annotation.</title>
        <authorList>
            <consortium name="The Broad Institute Genomics Platform"/>
            <consortium name="The Broad Institute Genome Sequencing Center for Infectious Disease"/>
            <person name="Wu L."/>
            <person name="Ma J."/>
        </authorList>
    </citation>
    <scope>NUCLEOTIDE SEQUENCE [LARGE SCALE GENOMIC DNA]</scope>
    <source>
        <strain evidence="3">JCM 14234</strain>
    </source>
</reference>
<keyword evidence="3" id="KW-1185">Reference proteome</keyword>
<evidence type="ECO:0000259" key="1">
    <source>
        <dbReference type="Pfam" id="PF05685"/>
    </source>
</evidence>
<dbReference type="PANTHER" id="PTHR34107">
    <property type="entry name" value="SLL0198 PROTEIN-RELATED"/>
    <property type="match status" value="1"/>
</dbReference>
<proteinExistence type="predicted"/>
<dbReference type="InterPro" id="IPR008538">
    <property type="entry name" value="Uma2"/>
</dbReference>
<keyword evidence="2" id="KW-0255">Endonuclease</keyword>
<organism evidence="2 3">
    <name type="scientific">Gordonia defluvii</name>
    <dbReference type="NCBI Taxonomy" id="283718"/>
    <lineage>
        <taxon>Bacteria</taxon>
        <taxon>Bacillati</taxon>
        <taxon>Actinomycetota</taxon>
        <taxon>Actinomycetes</taxon>
        <taxon>Mycobacteriales</taxon>
        <taxon>Gordoniaceae</taxon>
        <taxon>Gordonia</taxon>
    </lineage>
</organism>
<sequence length="183" mass="20311">MTTEVLGLPRGRALTREDLDAMPDDGHRYELLDGILVVSPAPRLVHQQVVLMLSRVLFDACPSEFRMYFAPVDVVLAEDTVMQPDLLVAPREAFTERDLPGAPLLAVEVLSPSTRSVDLLLKKDRLRRAGCAHYWVVDPDEPSIIAWALRDGQYVEVGRAVDGATLRLTEPFNVALIPAELLD</sequence>
<keyword evidence="2" id="KW-0378">Hydrolase</keyword>
<dbReference type="Proteomes" id="UP001501035">
    <property type="component" value="Unassembled WGS sequence"/>
</dbReference>
<gene>
    <name evidence="2" type="ORF">GCM10010528_04300</name>
</gene>
<evidence type="ECO:0000313" key="3">
    <source>
        <dbReference type="Proteomes" id="UP001501035"/>
    </source>
</evidence>
<dbReference type="GO" id="GO:0004519">
    <property type="term" value="F:endonuclease activity"/>
    <property type="evidence" value="ECO:0007669"/>
    <property type="project" value="UniProtKB-KW"/>
</dbReference>